<reference evidence="5 6" key="1">
    <citation type="journal article" date="2016" name="Nat. Commun.">
        <title>Thousands of microbial genomes shed light on interconnected biogeochemical processes in an aquifer system.</title>
        <authorList>
            <person name="Anantharaman K."/>
            <person name="Brown C.T."/>
            <person name="Hug L.A."/>
            <person name="Sharon I."/>
            <person name="Castelle C.J."/>
            <person name="Probst A.J."/>
            <person name="Thomas B.C."/>
            <person name="Singh A."/>
            <person name="Wilkins M.J."/>
            <person name="Karaoz U."/>
            <person name="Brodie E.L."/>
            <person name="Williams K.H."/>
            <person name="Hubbard S.S."/>
            <person name="Banfield J.F."/>
        </authorList>
    </citation>
    <scope>NUCLEOTIDE SEQUENCE [LARGE SCALE GENOMIC DNA]</scope>
</reference>
<evidence type="ECO:0000313" key="5">
    <source>
        <dbReference type="EMBL" id="OGD81611.1"/>
    </source>
</evidence>
<evidence type="ECO:0000256" key="1">
    <source>
        <dbReference type="ARBA" id="ARBA00011046"/>
    </source>
</evidence>
<keyword evidence="3" id="KW-0238">DNA-binding</keyword>
<dbReference type="InterPro" id="IPR036390">
    <property type="entry name" value="WH_DNA-bd_sf"/>
</dbReference>
<gene>
    <name evidence="5" type="ORF">A2572_04505</name>
</gene>
<accession>A0A1F5FPU2</accession>
<comment type="similarity">
    <text evidence="1">Belongs to the BlaI transcriptional regulatory family.</text>
</comment>
<organism evidence="5 6">
    <name type="scientific">Candidatus Collierbacteria bacterium RIFOXYD1_FULL_40_9</name>
    <dbReference type="NCBI Taxonomy" id="1817731"/>
    <lineage>
        <taxon>Bacteria</taxon>
        <taxon>Candidatus Collieribacteriota</taxon>
    </lineage>
</organism>
<dbReference type="SUPFAM" id="SSF46785">
    <property type="entry name" value="Winged helix' DNA-binding domain"/>
    <property type="match status" value="1"/>
</dbReference>
<evidence type="ECO:0000313" key="6">
    <source>
        <dbReference type="Proteomes" id="UP000179237"/>
    </source>
</evidence>
<sequence>MKSSLLGPLEQQVMDVLWASEKPLKPQEVLGKLKGKYAYTTIMTILKRMADKKILDRKMDGKAFEYCPCSNKESFLKKNLSSIYGGLVGSYGELAIAQFVDEVSSNKEDLELLKQYIESNTNS</sequence>
<evidence type="ECO:0000256" key="3">
    <source>
        <dbReference type="ARBA" id="ARBA00023125"/>
    </source>
</evidence>
<dbReference type="GO" id="GO:0003677">
    <property type="term" value="F:DNA binding"/>
    <property type="evidence" value="ECO:0007669"/>
    <property type="project" value="UniProtKB-KW"/>
</dbReference>
<dbReference type="AlphaFoldDB" id="A0A1F5FPU2"/>
<dbReference type="InterPro" id="IPR005650">
    <property type="entry name" value="BlaI_family"/>
</dbReference>
<comment type="caution">
    <text evidence="5">The sequence shown here is derived from an EMBL/GenBank/DDBJ whole genome shotgun (WGS) entry which is preliminary data.</text>
</comment>
<dbReference type="PIRSF" id="PIRSF019455">
    <property type="entry name" value="CopR_AtkY"/>
    <property type="match status" value="1"/>
</dbReference>
<dbReference type="Proteomes" id="UP000179237">
    <property type="component" value="Unassembled WGS sequence"/>
</dbReference>
<dbReference type="GO" id="GO:0045892">
    <property type="term" value="P:negative regulation of DNA-templated transcription"/>
    <property type="evidence" value="ECO:0007669"/>
    <property type="project" value="InterPro"/>
</dbReference>
<keyword evidence="2" id="KW-0805">Transcription regulation</keyword>
<name>A0A1F5FPU2_9BACT</name>
<evidence type="ECO:0000256" key="2">
    <source>
        <dbReference type="ARBA" id="ARBA00023015"/>
    </source>
</evidence>
<dbReference type="EMBL" id="MFAQ01000041">
    <property type="protein sequence ID" value="OGD81611.1"/>
    <property type="molecule type" value="Genomic_DNA"/>
</dbReference>
<evidence type="ECO:0008006" key="7">
    <source>
        <dbReference type="Google" id="ProtNLM"/>
    </source>
</evidence>
<evidence type="ECO:0000256" key="4">
    <source>
        <dbReference type="ARBA" id="ARBA00023163"/>
    </source>
</evidence>
<protein>
    <recommendedName>
        <fullName evidence="7">CopY family transcriptional regulator</fullName>
    </recommendedName>
</protein>
<keyword evidence="4" id="KW-0804">Transcription</keyword>
<dbReference type="Gene3D" id="1.10.10.10">
    <property type="entry name" value="Winged helix-like DNA-binding domain superfamily/Winged helix DNA-binding domain"/>
    <property type="match status" value="1"/>
</dbReference>
<dbReference type="Pfam" id="PF03965">
    <property type="entry name" value="Penicillinase_R"/>
    <property type="match status" value="1"/>
</dbReference>
<proteinExistence type="inferred from homology"/>
<dbReference type="InterPro" id="IPR036388">
    <property type="entry name" value="WH-like_DNA-bd_sf"/>
</dbReference>